<sequence length="288" mass="30765">MLVFMFPGQGSQFPGMGKELFDTSRMFGPLESRIDRIAGFSVRETCLNGDEETLRRTDITQPCLYIVNALTCEQLLATGKRPSRFIGHSLGEYNALQAAGAFDLLTGLSMVTHRGQLMARQREGGMAAVIGLDEATVTQCLAAIADVDIANVNAPDQLVISGSLKAIDAAEAEMMKAGARAFIPLSVGAAFHSRFMRLAAAGFQAYLKTIAFRQARLPVVANVTARAYPATTDPGPSVRSLLVDQLSSRVLWAPGIAHLKAEGAKEFIEAGPGDVLTRLVARIPPASD</sequence>
<dbReference type="Proteomes" id="UP000191135">
    <property type="component" value="Plasmid pMM593"/>
</dbReference>
<dbReference type="PANTHER" id="PTHR42681:SF1">
    <property type="entry name" value="MALONYL-COA-ACYL CARRIER PROTEIN TRANSACYLASE, MITOCHONDRIAL"/>
    <property type="match status" value="1"/>
</dbReference>
<dbReference type="GO" id="GO:0006633">
    <property type="term" value="P:fatty acid biosynthetic process"/>
    <property type="evidence" value="ECO:0007669"/>
    <property type="project" value="TreeGrafter"/>
</dbReference>
<dbReference type="GO" id="GO:0005829">
    <property type="term" value="C:cytosol"/>
    <property type="evidence" value="ECO:0007669"/>
    <property type="project" value="TreeGrafter"/>
</dbReference>
<evidence type="ECO:0000256" key="7">
    <source>
        <dbReference type="PIRSR" id="PIRSR000446-1"/>
    </source>
</evidence>
<accession>A0A1U9Z7Q7</accession>
<name>A0A1U9Z7Q7_9HYPH</name>
<evidence type="ECO:0000256" key="6">
    <source>
        <dbReference type="PIRNR" id="PIRNR000446"/>
    </source>
</evidence>
<dbReference type="Gene3D" id="3.40.366.10">
    <property type="entry name" value="Malonyl-Coenzyme A Acyl Carrier Protein, domain 2"/>
    <property type="match status" value="1"/>
</dbReference>
<feature type="active site" evidence="7">
    <location>
        <position position="89"/>
    </location>
</feature>
<dbReference type="SMART" id="SM00827">
    <property type="entry name" value="PKS_AT"/>
    <property type="match status" value="1"/>
</dbReference>
<dbReference type="AlphaFoldDB" id="A0A1U9Z7Q7"/>
<dbReference type="InterPro" id="IPR014043">
    <property type="entry name" value="Acyl_transferase_dom"/>
</dbReference>
<dbReference type="KEGG" id="mmed:Mame_04368"/>
<evidence type="ECO:0000313" key="9">
    <source>
        <dbReference type="EMBL" id="AQZ53660.1"/>
    </source>
</evidence>
<dbReference type="SUPFAM" id="SSF52151">
    <property type="entry name" value="FabD/lysophospholipase-like"/>
    <property type="match status" value="1"/>
</dbReference>
<keyword evidence="9" id="KW-0614">Plasmid</keyword>
<comment type="catalytic activity">
    <reaction evidence="5 6">
        <text>holo-[ACP] + malonyl-CoA = malonyl-[ACP] + CoA</text>
        <dbReference type="Rhea" id="RHEA:41792"/>
        <dbReference type="Rhea" id="RHEA-COMP:9623"/>
        <dbReference type="Rhea" id="RHEA-COMP:9685"/>
        <dbReference type="ChEBI" id="CHEBI:57287"/>
        <dbReference type="ChEBI" id="CHEBI:57384"/>
        <dbReference type="ChEBI" id="CHEBI:64479"/>
        <dbReference type="ChEBI" id="CHEBI:78449"/>
        <dbReference type="EC" id="2.3.1.39"/>
    </reaction>
</comment>
<gene>
    <name evidence="9" type="primary">pksC</name>
    <name evidence="9" type="ORF">Mame_04368</name>
</gene>
<dbReference type="EC" id="2.3.1.39" evidence="1 6"/>
<dbReference type="InterPro" id="IPR050858">
    <property type="entry name" value="Mal-CoA-ACP_Trans/PKS_FabD"/>
</dbReference>
<dbReference type="PANTHER" id="PTHR42681">
    <property type="entry name" value="MALONYL-COA-ACYL CARRIER PROTEIN TRANSACYLASE, MITOCHONDRIAL"/>
    <property type="match status" value="1"/>
</dbReference>
<feature type="domain" description="Malonyl-CoA:ACP transacylase (MAT)" evidence="8">
    <location>
        <begin position="5"/>
        <end position="288"/>
    </location>
</feature>
<dbReference type="GO" id="GO:0004314">
    <property type="term" value="F:[acyl-carrier-protein] S-malonyltransferase activity"/>
    <property type="evidence" value="ECO:0007669"/>
    <property type="project" value="UniProtKB-EC"/>
</dbReference>
<dbReference type="InterPro" id="IPR016036">
    <property type="entry name" value="Malonyl_transacylase_ACP-bd"/>
</dbReference>
<dbReference type="InterPro" id="IPR001227">
    <property type="entry name" value="Ac_transferase_dom_sf"/>
</dbReference>
<dbReference type="SUPFAM" id="SSF55048">
    <property type="entry name" value="Probable ACP-binding domain of malonyl-CoA ACP transacylase"/>
    <property type="match status" value="1"/>
</dbReference>
<keyword evidence="3 6" id="KW-0808">Transferase</keyword>
<dbReference type="InterPro" id="IPR016035">
    <property type="entry name" value="Acyl_Trfase/lysoPLipase"/>
</dbReference>
<dbReference type="EMBL" id="CP020331">
    <property type="protein sequence ID" value="AQZ53660.1"/>
    <property type="molecule type" value="Genomic_DNA"/>
</dbReference>
<dbReference type="RefSeq" id="WP_026173860.1">
    <property type="nucleotide sequence ID" value="NZ_AQWH01000031.1"/>
</dbReference>
<proteinExistence type="inferred from homology"/>
<dbReference type="NCBIfam" id="TIGR00128">
    <property type="entry name" value="fabD"/>
    <property type="match status" value="1"/>
</dbReference>
<dbReference type="InterPro" id="IPR004410">
    <property type="entry name" value="Malonyl_CoA-ACP_transAc_FabD"/>
</dbReference>
<dbReference type="InterPro" id="IPR024925">
    <property type="entry name" value="Malonyl_CoA-ACP_transAc"/>
</dbReference>
<reference evidence="9 10" key="1">
    <citation type="submission" date="2017-03" db="EMBL/GenBank/DDBJ databases">
        <title>Foreign affairs: Plasmid Transfer between Roseobacters and Rhizobia.</title>
        <authorList>
            <person name="Bartling P."/>
            <person name="Bunk B."/>
            <person name="Overmann J."/>
            <person name="Brinkmann H."/>
            <person name="Petersen J."/>
        </authorList>
    </citation>
    <scope>NUCLEOTIDE SEQUENCE [LARGE SCALE GENOMIC DNA]</scope>
    <source>
        <strain evidence="9 10">MACL11</strain>
        <plasmid evidence="10">Plasmid pmm593</plasmid>
    </source>
</reference>
<keyword evidence="10" id="KW-1185">Reference proteome</keyword>
<evidence type="ECO:0000256" key="2">
    <source>
        <dbReference type="ARBA" id="ARBA00018953"/>
    </source>
</evidence>
<dbReference type="Pfam" id="PF00698">
    <property type="entry name" value="Acyl_transf_1"/>
    <property type="match status" value="1"/>
</dbReference>
<comment type="similarity">
    <text evidence="6">Belongs to the fabD family.</text>
</comment>
<protein>
    <recommendedName>
        <fullName evidence="2 6">Malonyl CoA-acyl carrier protein transacylase</fullName>
        <ecNumber evidence="1 6">2.3.1.39</ecNumber>
    </recommendedName>
</protein>
<evidence type="ECO:0000256" key="4">
    <source>
        <dbReference type="ARBA" id="ARBA00023315"/>
    </source>
</evidence>
<geneLocation type="plasmid" evidence="10">
    <name>pmm593</name>
</geneLocation>
<evidence type="ECO:0000256" key="1">
    <source>
        <dbReference type="ARBA" id="ARBA00013258"/>
    </source>
</evidence>
<evidence type="ECO:0000256" key="5">
    <source>
        <dbReference type="ARBA" id="ARBA00048462"/>
    </source>
</evidence>
<evidence type="ECO:0000313" key="10">
    <source>
        <dbReference type="Proteomes" id="UP000191135"/>
    </source>
</evidence>
<keyword evidence="4 6" id="KW-0012">Acyltransferase</keyword>
<dbReference type="PIRSF" id="PIRSF000446">
    <property type="entry name" value="Mct"/>
    <property type="match status" value="1"/>
</dbReference>
<feature type="active site" evidence="7">
    <location>
        <position position="192"/>
    </location>
</feature>
<evidence type="ECO:0000256" key="3">
    <source>
        <dbReference type="ARBA" id="ARBA00022679"/>
    </source>
</evidence>
<dbReference type="Gene3D" id="3.30.70.250">
    <property type="entry name" value="Malonyl-CoA ACP transacylase, ACP-binding"/>
    <property type="match status" value="1"/>
</dbReference>
<evidence type="ECO:0000259" key="8">
    <source>
        <dbReference type="SMART" id="SM00827"/>
    </source>
</evidence>
<dbReference type="OrthoDB" id="9803968at2"/>
<organism evidence="9 10">
    <name type="scientific">Martelella mediterranea DSM 17316</name>
    <dbReference type="NCBI Taxonomy" id="1122214"/>
    <lineage>
        <taxon>Bacteria</taxon>
        <taxon>Pseudomonadati</taxon>
        <taxon>Pseudomonadota</taxon>
        <taxon>Alphaproteobacteria</taxon>
        <taxon>Hyphomicrobiales</taxon>
        <taxon>Aurantimonadaceae</taxon>
        <taxon>Martelella</taxon>
    </lineage>
</organism>
<dbReference type="eggNOG" id="COG0331">
    <property type="taxonomic scope" value="Bacteria"/>
</dbReference>